<dbReference type="AlphaFoldDB" id="A0A964UW49"/>
<reference evidence="1" key="1">
    <citation type="submission" date="2020-01" db="EMBL/GenBank/DDBJ databases">
        <title>Whole-genome analyses of novel actinobacteria.</title>
        <authorList>
            <person name="Sahin N."/>
        </authorList>
    </citation>
    <scope>NUCLEOTIDE SEQUENCE</scope>
    <source>
        <strain evidence="1">YC537</strain>
    </source>
</reference>
<sequence>MTLWAGPHLAAVMHHQAENATAYVSERLAESRLSVPEAAVGDGPQSPLGRAEDAKHRCDLVGEVGALLSGHDALTRAPWYPSQPGDRLKVTVEATESEPRWTETYEVTEDGRALRHVEHTAPDDDLAGWFAGPPEFVDSDPFETPWMEAGPDRLAITRGGRIVHQGRHALARPDTAEARVATAASADSGVGLAVVHERESTPAEHDALQARIIARGAEATTRHQRQNP</sequence>
<comment type="caution">
    <text evidence="1">The sequence shown here is derived from an EMBL/GenBank/DDBJ whole genome shotgun (WGS) entry which is preliminary data.</text>
</comment>
<keyword evidence="2" id="KW-1185">Reference proteome</keyword>
<protein>
    <submittedName>
        <fullName evidence="1">Uncharacterized protein</fullName>
    </submittedName>
</protein>
<name>A0A964UW49_9ACTN</name>
<gene>
    <name evidence="1" type="ORF">GUY60_21635</name>
</gene>
<organism evidence="1 2">
    <name type="scientific">Streptomyces boluensis</name>
    <dbReference type="NCBI Taxonomy" id="1775135"/>
    <lineage>
        <taxon>Bacteria</taxon>
        <taxon>Bacillati</taxon>
        <taxon>Actinomycetota</taxon>
        <taxon>Actinomycetes</taxon>
        <taxon>Kitasatosporales</taxon>
        <taxon>Streptomycetaceae</taxon>
        <taxon>Streptomyces</taxon>
    </lineage>
</organism>
<dbReference type="EMBL" id="JAAAHS010000179">
    <property type="protein sequence ID" value="NBE53972.1"/>
    <property type="molecule type" value="Genomic_DNA"/>
</dbReference>
<proteinExistence type="predicted"/>
<dbReference type="Proteomes" id="UP000598297">
    <property type="component" value="Unassembled WGS sequence"/>
</dbReference>
<accession>A0A964UW49</accession>
<dbReference type="RefSeq" id="WP_161700344.1">
    <property type="nucleotide sequence ID" value="NZ_JAAAHS010000179.1"/>
</dbReference>
<evidence type="ECO:0000313" key="2">
    <source>
        <dbReference type="Proteomes" id="UP000598297"/>
    </source>
</evidence>
<dbReference type="OrthoDB" id="4187179at2"/>
<evidence type="ECO:0000313" key="1">
    <source>
        <dbReference type="EMBL" id="NBE53972.1"/>
    </source>
</evidence>